<sequence length="408" mass="45422">MKTALSMCYLISRYPAVSHTFILREVLQLRETGWDISCVSVNAPDFAAGLMPEAEQNEQRTTYYLKQHGWRGALMAVLWTAVCYPTALCKAFAAVSRNAHGSLTQLLLHLAYLTEAMMTGKYMRAKNIRHLHVHFGTAAANVGMYVKHLYGVGLSMTIHGPDEFDNVEKHSLTQKVEMSDFIICISSFARSQLMRLSTPAHWTKFHISYLGVDTERYQPIPAKTENICRLLCVGRLTSAKGQFLLLQLSQKLQQAGYRFHLTLIGTGPDEKHLQQGIQDMGLHDCVSMAGAQNQEQILQAYAKTDIFILPSFAEGIPVVLMEAMACGIAVVTSNINGIPELVESGENGFLTPASDLQSLYTCVTQLIDSPALRISMGLQAREKVVHHFQLRRNTGQLDLIFKTQLSGR</sequence>
<evidence type="ECO:0000259" key="2">
    <source>
        <dbReference type="Pfam" id="PF13439"/>
    </source>
</evidence>
<dbReference type="SUPFAM" id="SSF53756">
    <property type="entry name" value="UDP-Glycosyltransferase/glycogen phosphorylase"/>
    <property type="match status" value="1"/>
</dbReference>
<reference evidence="4" key="1">
    <citation type="journal article" date="2019" name="Int. J. Syst. Evol. Microbiol.">
        <title>The Global Catalogue of Microorganisms (GCM) 10K type strain sequencing project: providing services to taxonomists for standard genome sequencing and annotation.</title>
        <authorList>
            <consortium name="The Broad Institute Genomics Platform"/>
            <consortium name="The Broad Institute Genome Sequencing Center for Infectious Disease"/>
            <person name="Wu L."/>
            <person name="Ma J."/>
        </authorList>
    </citation>
    <scope>NUCLEOTIDE SEQUENCE [LARGE SCALE GENOMIC DNA]</scope>
    <source>
        <strain evidence="4">KCTC 23917</strain>
    </source>
</reference>
<keyword evidence="4" id="KW-1185">Reference proteome</keyword>
<feature type="domain" description="Glycosyltransferase subfamily 4-like N-terminal" evidence="2">
    <location>
        <begin position="117"/>
        <end position="216"/>
    </location>
</feature>
<feature type="domain" description="Glycosyl transferase family 1" evidence="1">
    <location>
        <begin position="223"/>
        <end position="382"/>
    </location>
</feature>
<dbReference type="InterPro" id="IPR001296">
    <property type="entry name" value="Glyco_trans_1"/>
</dbReference>
<protein>
    <submittedName>
        <fullName evidence="3">Colanic acid biosynthesis glycosyltransferase WcaL</fullName>
    </submittedName>
</protein>
<dbReference type="CDD" id="cd03801">
    <property type="entry name" value="GT4_PimA-like"/>
    <property type="match status" value="1"/>
</dbReference>
<comment type="caution">
    <text evidence="3">The sequence shown here is derived from an EMBL/GenBank/DDBJ whole genome shotgun (WGS) entry which is preliminary data.</text>
</comment>
<evidence type="ECO:0000313" key="3">
    <source>
        <dbReference type="EMBL" id="GGX36488.1"/>
    </source>
</evidence>
<dbReference type="Pfam" id="PF00534">
    <property type="entry name" value="Glycos_transf_1"/>
    <property type="match status" value="1"/>
</dbReference>
<dbReference type="Pfam" id="PF13439">
    <property type="entry name" value="Glyco_transf_4"/>
    <property type="match status" value="1"/>
</dbReference>
<evidence type="ECO:0000313" key="4">
    <source>
        <dbReference type="Proteomes" id="UP000653343"/>
    </source>
</evidence>
<accession>A0ABQ2XXJ0</accession>
<name>A0ABQ2XXJ0_9BURK</name>
<dbReference type="InterPro" id="IPR050194">
    <property type="entry name" value="Glycosyltransferase_grp1"/>
</dbReference>
<dbReference type="RefSeq" id="WP_189356218.1">
    <property type="nucleotide sequence ID" value="NZ_BMYU01000002.1"/>
</dbReference>
<proteinExistence type="predicted"/>
<dbReference type="Proteomes" id="UP000653343">
    <property type="component" value="Unassembled WGS sequence"/>
</dbReference>
<dbReference type="PANTHER" id="PTHR45947">
    <property type="entry name" value="SULFOQUINOVOSYL TRANSFERASE SQD2"/>
    <property type="match status" value="1"/>
</dbReference>
<dbReference type="PANTHER" id="PTHR45947:SF15">
    <property type="entry name" value="TEICHURONIC ACID BIOSYNTHESIS GLYCOSYLTRANSFERASE TUAC-RELATED"/>
    <property type="match status" value="1"/>
</dbReference>
<dbReference type="EMBL" id="BMYU01000002">
    <property type="protein sequence ID" value="GGX36488.1"/>
    <property type="molecule type" value="Genomic_DNA"/>
</dbReference>
<organism evidence="3 4">
    <name type="scientific">Undibacterium squillarum</name>
    <dbReference type="NCBI Taxonomy" id="1131567"/>
    <lineage>
        <taxon>Bacteria</taxon>
        <taxon>Pseudomonadati</taxon>
        <taxon>Pseudomonadota</taxon>
        <taxon>Betaproteobacteria</taxon>
        <taxon>Burkholderiales</taxon>
        <taxon>Oxalobacteraceae</taxon>
        <taxon>Undibacterium</taxon>
    </lineage>
</organism>
<dbReference type="Gene3D" id="3.40.50.2000">
    <property type="entry name" value="Glycogen Phosphorylase B"/>
    <property type="match status" value="2"/>
</dbReference>
<evidence type="ECO:0000259" key="1">
    <source>
        <dbReference type="Pfam" id="PF00534"/>
    </source>
</evidence>
<dbReference type="InterPro" id="IPR028098">
    <property type="entry name" value="Glyco_trans_4-like_N"/>
</dbReference>
<gene>
    <name evidence="3" type="ORF">GCM10010946_12860</name>
</gene>